<dbReference type="EMBL" id="AGRW01000053">
    <property type="protein sequence ID" value="EIC00898.1"/>
    <property type="molecule type" value="Genomic_DNA"/>
</dbReference>
<dbReference type="RefSeq" id="WP_002706062.1">
    <property type="nucleotide sequence ID" value="NZ_AGRW01000053.1"/>
</dbReference>
<evidence type="ECO:0000313" key="7">
    <source>
        <dbReference type="EMBL" id="EIC00898.1"/>
    </source>
</evidence>
<dbReference type="SUPFAM" id="SSF53383">
    <property type="entry name" value="PLP-dependent transferases"/>
    <property type="match status" value="1"/>
</dbReference>
<evidence type="ECO:0000313" key="8">
    <source>
        <dbReference type="Proteomes" id="UP000003571"/>
    </source>
</evidence>
<feature type="domain" description="HTH gntR-type" evidence="6">
    <location>
        <begin position="11"/>
        <end position="79"/>
    </location>
</feature>
<keyword evidence="2" id="KW-0663">Pyridoxal phosphate</keyword>
<dbReference type="PROSITE" id="PS50949">
    <property type="entry name" value="HTH_GNTR"/>
    <property type="match status" value="1"/>
</dbReference>
<dbReference type="Pfam" id="PF00155">
    <property type="entry name" value="Aminotran_1_2"/>
    <property type="match status" value="1"/>
</dbReference>
<dbReference type="CDD" id="cd07377">
    <property type="entry name" value="WHTH_GntR"/>
    <property type="match status" value="1"/>
</dbReference>
<accession>H7ENH0</accession>
<dbReference type="InterPro" id="IPR000524">
    <property type="entry name" value="Tscrpt_reg_HTH_GntR"/>
</dbReference>
<dbReference type="eggNOG" id="COG1167">
    <property type="taxonomic scope" value="Bacteria"/>
</dbReference>
<protein>
    <submittedName>
        <fullName evidence="7">Transcriptional regulator, GntR family</fullName>
    </submittedName>
</protein>
<dbReference type="SMART" id="SM00345">
    <property type="entry name" value="HTH_GNTR"/>
    <property type="match status" value="1"/>
</dbReference>
<dbReference type="OrthoDB" id="9802328at2"/>
<keyword evidence="4" id="KW-0238">DNA-binding</keyword>
<dbReference type="STRING" id="907348.TresaDRAFT_0723"/>
<dbReference type="InterPro" id="IPR015424">
    <property type="entry name" value="PyrdxlP-dep_Trfase"/>
</dbReference>
<dbReference type="Proteomes" id="UP000003571">
    <property type="component" value="Unassembled WGS sequence"/>
</dbReference>
<dbReference type="Pfam" id="PF00392">
    <property type="entry name" value="GntR"/>
    <property type="match status" value="1"/>
</dbReference>
<dbReference type="InterPro" id="IPR036390">
    <property type="entry name" value="WH_DNA-bd_sf"/>
</dbReference>
<dbReference type="PANTHER" id="PTHR46577">
    <property type="entry name" value="HTH-TYPE TRANSCRIPTIONAL REGULATORY PROTEIN GABR"/>
    <property type="match status" value="1"/>
</dbReference>
<dbReference type="InterPro" id="IPR015421">
    <property type="entry name" value="PyrdxlP-dep_Trfase_major"/>
</dbReference>
<sequence>MLTYDFRGADVPMYRFIYERVRDDIVSGRLSTGERLPSKRALAKNLGVSTITVESAYDQLISEGYVFAIEKRGYFVAQIPERVSVAHSSIPRALGKVVLPEQNPPCAFDFSSGIMDSRNFPFSVWAKLMRGVLSGRGQDLLRMPVCSGAIELRRAIAGHLSSFRGMEVDPDQIIVGAGTEYLYGLLIKLLGRDKIYCVENPGYRKIKQIYEANGIQCRDVDIGADGISAQSLRECGGQIAHISPNHHFPTGITMPIGRRYEILEWAFEDEERFIIEDDYDSEFRLNGKPVPPLQSIDSRGKVIYMNTFSKSLASTIRISYMVLPVQLANEFYRTLSFYSCTVPTFEQYTLAEFISRGFFEKHINRMRLQYGRKRRRIIESVRSIFGEDECAIIKNDSGLHFLLEFRTALSDSEVESLLLSRGIRIRAVSDYRLSGKSEREHLFILAYSNIDMKSLDDALMTVRNALFGG</sequence>
<organism evidence="7 8">
    <name type="scientific">Treponema saccharophilum DSM 2985</name>
    <dbReference type="NCBI Taxonomy" id="907348"/>
    <lineage>
        <taxon>Bacteria</taxon>
        <taxon>Pseudomonadati</taxon>
        <taxon>Spirochaetota</taxon>
        <taxon>Spirochaetia</taxon>
        <taxon>Spirochaetales</taxon>
        <taxon>Treponemataceae</taxon>
        <taxon>Treponema</taxon>
    </lineage>
</organism>
<evidence type="ECO:0000256" key="3">
    <source>
        <dbReference type="ARBA" id="ARBA00023015"/>
    </source>
</evidence>
<evidence type="ECO:0000256" key="2">
    <source>
        <dbReference type="ARBA" id="ARBA00022898"/>
    </source>
</evidence>
<evidence type="ECO:0000256" key="5">
    <source>
        <dbReference type="ARBA" id="ARBA00023163"/>
    </source>
</evidence>
<evidence type="ECO:0000256" key="1">
    <source>
        <dbReference type="ARBA" id="ARBA00005384"/>
    </source>
</evidence>
<keyword evidence="8" id="KW-1185">Reference proteome</keyword>
<gene>
    <name evidence="7" type="ORF">TresaDRAFT_0723</name>
</gene>
<dbReference type="PANTHER" id="PTHR46577:SF1">
    <property type="entry name" value="HTH-TYPE TRANSCRIPTIONAL REGULATORY PROTEIN GABR"/>
    <property type="match status" value="1"/>
</dbReference>
<dbReference type="InterPro" id="IPR051446">
    <property type="entry name" value="HTH_trans_reg/aminotransferase"/>
</dbReference>
<name>H7ENH0_9SPIR</name>
<dbReference type="InterPro" id="IPR004839">
    <property type="entry name" value="Aminotransferase_I/II_large"/>
</dbReference>
<dbReference type="InterPro" id="IPR036388">
    <property type="entry name" value="WH-like_DNA-bd_sf"/>
</dbReference>
<dbReference type="AlphaFoldDB" id="H7ENH0"/>
<dbReference type="SUPFAM" id="SSF46785">
    <property type="entry name" value="Winged helix' DNA-binding domain"/>
    <property type="match status" value="1"/>
</dbReference>
<dbReference type="Gene3D" id="3.40.640.10">
    <property type="entry name" value="Type I PLP-dependent aspartate aminotransferase-like (Major domain)"/>
    <property type="match status" value="1"/>
</dbReference>
<evidence type="ECO:0000256" key="4">
    <source>
        <dbReference type="ARBA" id="ARBA00023125"/>
    </source>
</evidence>
<dbReference type="GO" id="GO:0003677">
    <property type="term" value="F:DNA binding"/>
    <property type="evidence" value="ECO:0007669"/>
    <property type="project" value="UniProtKB-KW"/>
</dbReference>
<dbReference type="PATRIC" id="fig|907348.3.peg.2490"/>
<dbReference type="GO" id="GO:0030170">
    <property type="term" value="F:pyridoxal phosphate binding"/>
    <property type="evidence" value="ECO:0007669"/>
    <property type="project" value="InterPro"/>
</dbReference>
<dbReference type="GO" id="GO:0003700">
    <property type="term" value="F:DNA-binding transcription factor activity"/>
    <property type="evidence" value="ECO:0007669"/>
    <property type="project" value="InterPro"/>
</dbReference>
<comment type="caution">
    <text evidence="7">The sequence shown here is derived from an EMBL/GenBank/DDBJ whole genome shotgun (WGS) entry which is preliminary data.</text>
</comment>
<dbReference type="Gene3D" id="1.10.10.10">
    <property type="entry name" value="Winged helix-like DNA-binding domain superfamily/Winged helix DNA-binding domain"/>
    <property type="match status" value="1"/>
</dbReference>
<dbReference type="CDD" id="cd00609">
    <property type="entry name" value="AAT_like"/>
    <property type="match status" value="1"/>
</dbReference>
<evidence type="ECO:0000259" key="6">
    <source>
        <dbReference type="PROSITE" id="PS50949"/>
    </source>
</evidence>
<keyword evidence="3" id="KW-0805">Transcription regulation</keyword>
<reference evidence="7 8" key="1">
    <citation type="submission" date="2011-09" db="EMBL/GenBank/DDBJ databases">
        <title>The draft genome of Treponema saccharophilum DSM 2985.</title>
        <authorList>
            <consortium name="US DOE Joint Genome Institute (JGI-PGF)"/>
            <person name="Lucas S."/>
            <person name="Copeland A."/>
            <person name="Lapidus A."/>
            <person name="Glavina del Rio T."/>
            <person name="Dalin E."/>
            <person name="Tice H."/>
            <person name="Bruce D."/>
            <person name="Goodwin L."/>
            <person name="Pitluck S."/>
            <person name="Peters L."/>
            <person name="Kyrpides N."/>
            <person name="Mavromatis K."/>
            <person name="Ivanova N."/>
            <person name="Markowitz V."/>
            <person name="Cheng J.-F."/>
            <person name="Hugenholtz P."/>
            <person name="Woyke T."/>
            <person name="Wu D."/>
            <person name="Gronow S."/>
            <person name="Wellnitz S."/>
            <person name="Brambilla E."/>
            <person name="Klenk H.-P."/>
            <person name="Eisen J.A."/>
        </authorList>
    </citation>
    <scope>NUCLEOTIDE SEQUENCE [LARGE SCALE GENOMIC DNA]</scope>
    <source>
        <strain evidence="7 8">DSM 2985</strain>
    </source>
</reference>
<keyword evidence="5" id="KW-0804">Transcription</keyword>
<proteinExistence type="inferred from homology"/>
<comment type="similarity">
    <text evidence="1">In the C-terminal section; belongs to the class-I pyridoxal-phosphate-dependent aminotransferase family.</text>
</comment>